<organism evidence="7 8">
    <name type="scientific">Babesia gibsoni</name>
    <dbReference type="NCBI Taxonomy" id="33632"/>
    <lineage>
        <taxon>Eukaryota</taxon>
        <taxon>Sar</taxon>
        <taxon>Alveolata</taxon>
        <taxon>Apicomplexa</taxon>
        <taxon>Aconoidasida</taxon>
        <taxon>Piroplasmida</taxon>
        <taxon>Babesiidae</taxon>
        <taxon>Babesia</taxon>
    </lineage>
</organism>
<evidence type="ECO:0000256" key="5">
    <source>
        <dbReference type="SAM" id="MobiDB-lite"/>
    </source>
</evidence>
<evidence type="ECO:0000256" key="4">
    <source>
        <dbReference type="PROSITE-ProRule" id="PRU00176"/>
    </source>
</evidence>
<dbReference type="FunFam" id="3.30.70.330:FF:000097">
    <property type="entry name" value="U2 snRNP auxiliary factor large subunit"/>
    <property type="match status" value="1"/>
</dbReference>
<evidence type="ECO:0000259" key="6">
    <source>
        <dbReference type="PROSITE" id="PS50102"/>
    </source>
</evidence>
<feature type="compositionally biased region" description="Basic and acidic residues" evidence="5">
    <location>
        <begin position="18"/>
        <end position="80"/>
    </location>
</feature>
<keyword evidence="2 4" id="KW-0694">RNA-binding</keyword>
<dbReference type="Gene3D" id="3.30.70.330">
    <property type="match status" value="2"/>
</dbReference>
<proteinExistence type="predicted"/>
<feature type="domain" description="RRM" evidence="6">
    <location>
        <begin position="349"/>
        <end position="447"/>
    </location>
</feature>
<dbReference type="PROSITE" id="PS50102">
    <property type="entry name" value="RRM"/>
    <property type="match status" value="2"/>
</dbReference>
<feature type="region of interest" description="Disordered" evidence="5">
    <location>
        <begin position="1"/>
        <end position="99"/>
    </location>
</feature>
<keyword evidence="3" id="KW-0508">mRNA splicing</keyword>
<comment type="caution">
    <text evidence="7">The sequence shown here is derived from an EMBL/GenBank/DDBJ whole genome shotgun (WGS) entry which is preliminary data.</text>
</comment>
<keyword evidence="8" id="KW-1185">Reference proteome</keyword>
<dbReference type="InterPro" id="IPR012677">
    <property type="entry name" value="Nucleotide-bd_a/b_plait_sf"/>
</dbReference>
<dbReference type="GO" id="GO:0008380">
    <property type="term" value="P:RNA splicing"/>
    <property type="evidence" value="ECO:0007669"/>
    <property type="project" value="UniProtKB-KW"/>
</dbReference>
<evidence type="ECO:0000256" key="3">
    <source>
        <dbReference type="ARBA" id="ARBA00023187"/>
    </source>
</evidence>
<protein>
    <submittedName>
        <fullName evidence="7">RNA-binding protein</fullName>
    </submittedName>
</protein>
<feature type="domain" description="RRM" evidence="6">
    <location>
        <begin position="118"/>
        <end position="200"/>
    </location>
</feature>
<dbReference type="InterPro" id="IPR035979">
    <property type="entry name" value="RBD_domain_sf"/>
</dbReference>
<dbReference type="InterPro" id="IPR000504">
    <property type="entry name" value="RRM_dom"/>
</dbReference>
<evidence type="ECO:0000313" key="7">
    <source>
        <dbReference type="EMBL" id="KAK1441884.1"/>
    </source>
</evidence>
<dbReference type="GO" id="GO:0006397">
    <property type="term" value="P:mRNA processing"/>
    <property type="evidence" value="ECO:0007669"/>
    <property type="project" value="UniProtKB-KW"/>
</dbReference>
<feature type="compositionally biased region" description="Basic residues" evidence="5">
    <location>
        <begin position="1"/>
        <end position="17"/>
    </location>
</feature>
<dbReference type="EMBL" id="JAVEPI010000005">
    <property type="protein sequence ID" value="KAK1441884.1"/>
    <property type="molecule type" value="Genomic_DNA"/>
</dbReference>
<dbReference type="AlphaFoldDB" id="A0AAD8LGQ8"/>
<keyword evidence="1" id="KW-0507">mRNA processing</keyword>
<dbReference type="CDD" id="cd12232">
    <property type="entry name" value="RRM3_U2AF65"/>
    <property type="match status" value="1"/>
</dbReference>
<evidence type="ECO:0000256" key="2">
    <source>
        <dbReference type="ARBA" id="ARBA00022884"/>
    </source>
</evidence>
<gene>
    <name evidence="7" type="ORF">BgAZ_502160</name>
</gene>
<dbReference type="GO" id="GO:0003723">
    <property type="term" value="F:RNA binding"/>
    <property type="evidence" value="ECO:0007669"/>
    <property type="project" value="UniProtKB-UniRule"/>
</dbReference>
<name>A0AAD8LGQ8_BABGI</name>
<dbReference type="SUPFAM" id="SSF54928">
    <property type="entry name" value="RNA-binding domain, RBD"/>
    <property type="match status" value="2"/>
</dbReference>
<evidence type="ECO:0000256" key="1">
    <source>
        <dbReference type="ARBA" id="ARBA00022664"/>
    </source>
</evidence>
<accession>A0AAD8LGQ8</accession>
<evidence type="ECO:0000313" key="8">
    <source>
        <dbReference type="Proteomes" id="UP001230268"/>
    </source>
</evidence>
<reference evidence="7" key="1">
    <citation type="submission" date="2023-08" db="EMBL/GenBank/DDBJ databases">
        <title>Draft sequence of the Babesia gibsoni genome.</title>
        <authorList>
            <person name="Yamagishi J.Y."/>
            <person name="Xuan X.X."/>
        </authorList>
    </citation>
    <scope>NUCLEOTIDE SEQUENCE</scope>
    <source>
        <strain evidence="7">Azabu</strain>
    </source>
</reference>
<dbReference type="PANTHER" id="PTHR23139">
    <property type="entry name" value="RNA-BINDING PROTEIN"/>
    <property type="match status" value="1"/>
</dbReference>
<dbReference type="SMART" id="SM00360">
    <property type="entry name" value="RRM"/>
    <property type="match status" value="2"/>
</dbReference>
<dbReference type="Proteomes" id="UP001230268">
    <property type="component" value="Unassembled WGS sequence"/>
</dbReference>
<sequence>MGSRSRSHSRHRHRRDRRSRDRSYSRDRHSGNHSRYRYESRSRRSPDERDRGRSYHSRRPYDDDRNDDSRRKNFRYDSPPKRGQKGRRYPMPDAAPSRPLLGGVGALGMDSLASKPYREIYIGNIPMNADVNKLLDFLNEALIAVNGTSIPGNPCQKGWISADGHYAFVEMRTMEEASNCIQLSGINYFGYALRINRPKTYNPEVLTDAPSPTIPTLDPSLLALGIAGLKSASEQIAAAAELLNIERAKTMTDRLCIENVKDEAAVKKEIEQMGNLKYYQYIEQDGVPPMCLFEYEHIEMQKSALEGLAKRNVKVSNAVDVLSNGGMTESFVRSQIQQYPIMKAQIPTRVLLLANLVAKEDLEDDEEYYDIIDDVRCECEEYGRVVRIELPRVPKGLTLDEIRDMDFSAVGCAFVLFADVDGASAARKVLDGRKFGYRTVECHFFSELLFHLGEFSNPTPNFHKEHSSLFNPIIAEDPNQAADILNEIRANEEAQVNGK</sequence>